<keyword evidence="4" id="KW-0812">Transmembrane</keyword>
<evidence type="ECO:0000256" key="4">
    <source>
        <dbReference type="ARBA" id="ARBA00022692"/>
    </source>
</evidence>
<gene>
    <name evidence="7" type="ORF">ENU96_06140</name>
</gene>
<evidence type="ECO:0000256" key="3">
    <source>
        <dbReference type="ARBA" id="ARBA00022475"/>
    </source>
</evidence>
<keyword evidence="5" id="KW-1133">Transmembrane helix</keyword>
<evidence type="ECO:0000313" key="7">
    <source>
        <dbReference type="EMBL" id="HGI75236.1"/>
    </source>
</evidence>
<name>A0A7V3YMA2_9BACT</name>
<comment type="caution">
    <text evidence="7">The sequence shown here is derived from an EMBL/GenBank/DDBJ whole genome shotgun (WGS) entry which is preliminary data.</text>
</comment>
<keyword evidence="3" id="KW-1003">Cell membrane</keyword>
<evidence type="ECO:0000256" key="5">
    <source>
        <dbReference type="ARBA" id="ARBA00022989"/>
    </source>
</evidence>
<comment type="subcellular location">
    <subcellularLocation>
        <location evidence="1">Cell membrane</location>
        <topology evidence="1">Multi-pass membrane protein</topology>
    </subcellularLocation>
</comment>
<proteinExistence type="inferred from homology"/>
<evidence type="ECO:0000256" key="2">
    <source>
        <dbReference type="ARBA" id="ARBA00005262"/>
    </source>
</evidence>
<dbReference type="GO" id="GO:0015109">
    <property type="term" value="F:chromate transmembrane transporter activity"/>
    <property type="evidence" value="ECO:0007669"/>
    <property type="project" value="InterPro"/>
</dbReference>
<keyword evidence="6" id="KW-0472">Membrane</keyword>
<reference evidence="7" key="1">
    <citation type="journal article" date="2020" name="mSystems">
        <title>Genome- and Community-Level Interaction Insights into Carbon Utilization and Element Cycling Functions of Hydrothermarchaeota in Hydrothermal Sediment.</title>
        <authorList>
            <person name="Zhou Z."/>
            <person name="Liu Y."/>
            <person name="Xu W."/>
            <person name="Pan J."/>
            <person name="Luo Z.H."/>
            <person name="Li M."/>
        </authorList>
    </citation>
    <scope>NUCLEOTIDE SEQUENCE [LARGE SCALE GENOMIC DNA]</scope>
    <source>
        <strain evidence="7">SpSt-716</strain>
    </source>
</reference>
<evidence type="ECO:0000256" key="1">
    <source>
        <dbReference type="ARBA" id="ARBA00004651"/>
    </source>
</evidence>
<sequence length="73" mass="7933">MFGGHYAVIPILRHVVIARYGWISEKEFLDLWAISESTSGPTALNAATYTGYKVHGFPGTVVATLGVMTAPFF</sequence>
<evidence type="ECO:0000256" key="6">
    <source>
        <dbReference type="ARBA" id="ARBA00023136"/>
    </source>
</evidence>
<dbReference type="PANTHER" id="PTHR43663">
    <property type="entry name" value="CHROMATE TRANSPORT PROTEIN-RELATED"/>
    <property type="match status" value="1"/>
</dbReference>
<dbReference type="GO" id="GO:0005886">
    <property type="term" value="C:plasma membrane"/>
    <property type="evidence" value="ECO:0007669"/>
    <property type="project" value="UniProtKB-SubCell"/>
</dbReference>
<dbReference type="InterPro" id="IPR003370">
    <property type="entry name" value="Chromate_transpt"/>
</dbReference>
<dbReference type="PANTHER" id="PTHR43663:SF1">
    <property type="entry name" value="CHROMATE TRANSPORTER"/>
    <property type="match status" value="1"/>
</dbReference>
<accession>A0A7V3YMA2</accession>
<comment type="similarity">
    <text evidence="2">Belongs to the chromate ion transporter (CHR) (TC 2.A.51) family.</text>
</comment>
<protein>
    <submittedName>
        <fullName evidence="7">Chromate transporter</fullName>
    </submittedName>
</protein>
<organism evidence="7">
    <name type="scientific">Candidatus Caldatribacterium californiense</name>
    <dbReference type="NCBI Taxonomy" id="1454726"/>
    <lineage>
        <taxon>Bacteria</taxon>
        <taxon>Pseudomonadati</taxon>
        <taxon>Atribacterota</taxon>
        <taxon>Atribacteria</taxon>
        <taxon>Atribacterales</taxon>
        <taxon>Candidatus Caldatribacteriaceae</taxon>
        <taxon>Candidatus Caldatribacterium</taxon>
    </lineage>
</organism>
<dbReference type="Pfam" id="PF02417">
    <property type="entry name" value="Chromate_transp"/>
    <property type="match status" value="1"/>
</dbReference>
<dbReference type="InterPro" id="IPR052518">
    <property type="entry name" value="CHR_Transporter"/>
</dbReference>
<dbReference type="AlphaFoldDB" id="A0A7V3YMA2"/>
<dbReference type="EMBL" id="DTEN01000238">
    <property type="protein sequence ID" value="HGI75236.1"/>
    <property type="molecule type" value="Genomic_DNA"/>
</dbReference>